<gene>
    <name evidence="3" type="ORF">H8K33_11175</name>
</gene>
<dbReference type="Proteomes" id="UP000643610">
    <property type="component" value="Unassembled WGS sequence"/>
</dbReference>
<dbReference type="PROSITE" id="PS50005">
    <property type="entry name" value="TPR"/>
    <property type="match status" value="2"/>
</dbReference>
<organism evidence="3 4">
    <name type="scientific">Undibacterium amnicola</name>
    <dbReference type="NCBI Taxonomy" id="1834038"/>
    <lineage>
        <taxon>Bacteria</taxon>
        <taxon>Pseudomonadati</taxon>
        <taxon>Pseudomonadota</taxon>
        <taxon>Betaproteobacteria</taxon>
        <taxon>Burkholderiales</taxon>
        <taxon>Oxalobacteraceae</taxon>
        <taxon>Undibacterium</taxon>
    </lineage>
</organism>
<dbReference type="Pfam" id="PF13181">
    <property type="entry name" value="TPR_8"/>
    <property type="match status" value="1"/>
</dbReference>
<dbReference type="InterPro" id="IPR011990">
    <property type="entry name" value="TPR-like_helical_dom_sf"/>
</dbReference>
<feature type="signal peptide" evidence="2">
    <location>
        <begin position="1"/>
        <end position="17"/>
    </location>
</feature>
<evidence type="ECO:0000313" key="3">
    <source>
        <dbReference type="EMBL" id="MBC3832073.1"/>
    </source>
</evidence>
<dbReference type="PANTHER" id="PTHR44395:SF1">
    <property type="entry name" value="PROTEIN O-MANNOSYL-TRANSFERASE TMTC3"/>
    <property type="match status" value="1"/>
</dbReference>
<accession>A0ABR6XRR7</accession>
<dbReference type="PANTHER" id="PTHR44395">
    <property type="match status" value="1"/>
</dbReference>
<dbReference type="SUPFAM" id="SSF48452">
    <property type="entry name" value="TPR-like"/>
    <property type="match status" value="1"/>
</dbReference>
<feature type="repeat" description="TPR" evidence="1">
    <location>
        <begin position="234"/>
        <end position="267"/>
    </location>
</feature>
<keyword evidence="4" id="KW-1185">Reference proteome</keyword>
<dbReference type="SMART" id="SM00028">
    <property type="entry name" value="TPR"/>
    <property type="match status" value="4"/>
</dbReference>
<evidence type="ECO:0000256" key="1">
    <source>
        <dbReference type="PROSITE-ProRule" id="PRU00339"/>
    </source>
</evidence>
<comment type="caution">
    <text evidence="3">The sequence shown here is derived from an EMBL/GenBank/DDBJ whole genome shotgun (WGS) entry which is preliminary data.</text>
</comment>
<reference evidence="3 4" key="1">
    <citation type="submission" date="2020-08" db="EMBL/GenBank/DDBJ databases">
        <title>Novel species isolated from subtropical streams in China.</title>
        <authorList>
            <person name="Lu H."/>
        </authorList>
    </citation>
    <scope>NUCLEOTIDE SEQUENCE [LARGE SCALE GENOMIC DNA]</scope>
    <source>
        <strain evidence="3 4">KCTC 52442</strain>
    </source>
</reference>
<dbReference type="Pfam" id="PF13432">
    <property type="entry name" value="TPR_16"/>
    <property type="match status" value="1"/>
</dbReference>
<evidence type="ECO:0000256" key="2">
    <source>
        <dbReference type="SAM" id="SignalP"/>
    </source>
</evidence>
<dbReference type="RefSeq" id="WP_186891117.1">
    <property type="nucleotide sequence ID" value="NZ_JACOFU010000004.1"/>
</dbReference>
<evidence type="ECO:0000313" key="4">
    <source>
        <dbReference type="Proteomes" id="UP000643610"/>
    </source>
</evidence>
<dbReference type="InterPro" id="IPR019734">
    <property type="entry name" value="TPR_rpt"/>
</dbReference>
<sequence length="386" mass="43982">MRRLLILSLLCCSQLFMLNGCVSKPVLQTDAGLFHDELFTAPAEPVSAETVFKLNPAMQQFLDREIRKQSRIHSDQRALYMALYDEGKLRLRYDSSYTRNASDTFDTRSGNCLSLVIMTAAFAKQMGLKTTYQKVFLEEEWSRAGELYFSSEHVNIVLGQRKLAMTIDNTGSEPMIVDFLQRGEAANLRSIEIDENTIIAMFMNNRAAEALARNDYHQAYWWVRAAINADNQFAAAYNTLGVIYMKLNQAEPAYRALTAALALNPKSLVTMSNMVQTLNGLDRVAEANELSQRMFDEQPHPPFHFFQLGLAAMNRNDYAAAKSLFKRELKRAPDYHEFHFWLGLAHFRLGEIADAEKELNLAKQNSSNQKDLALYAAKLNYLNARR</sequence>
<name>A0ABR6XRR7_9BURK</name>
<protein>
    <submittedName>
        <fullName evidence="3">Tetratricopeptide repeat protein</fullName>
    </submittedName>
</protein>
<dbReference type="Gene3D" id="1.25.40.10">
    <property type="entry name" value="Tetratricopeptide repeat domain"/>
    <property type="match status" value="1"/>
</dbReference>
<dbReference type="EMBL" id="JACOFU010000004">
    <property type="protein sequence ID" value="MBC3832073.1"/>
    <property type="molecule type" value="Genomic_DNA"/>
</dbReference>
<keyword evidence="1" id="KW-0802">TPR repeat</keyword>
<feature type="repeat" description="TPR" evidence="1">
    <location>
        <begin position="302"/>
        <end position="335"/>
    </location>
</feature>
<proteinExistence type="predicted"/>
<keyword evidence="2" id="KW-0732">Signal</keyword>
<feature type="chain" id="PRO_5045674998" evidence="2">
    <location>
        <begin position="18"/>
        <end position="386"/>
    </location>
</feature>